<organism evidence="7 8">
    <name type="scientific">Diutina rugosa</name>
    <name type="common">Yeast</name>
    <name type="synonym">Candida rugosa</name>
    <dbReference type="NCBI Taxonomy" id="5481"/>
    <lineage>
        <taxon>Eukaryota</taxon>
        <taxon>Fungi</taxon>
        <taxon>Dikarya</taxon>
        <taxon>Ascomycota</taxon>
        <taxon>Saccharomycotina</taxon>
        <taxon>Pichiomycetes</taxon>
        <taxon>Debaryomycetaceae</taxon>
        <taxon>Diutina</taxon>
    </lineage>
</organism>
<comment type="similarity">
    <text evidence="1">Belongs to the RRF family.</text>
</comment>
<evidence type="ECO:0000259" key="6">
    <source>
        <dbReference type="Pfam" id="PF01765"/>
    </source>
</evidence>
<dbReference type="GO" id="GO:0005739">
    <property type="term" value="C:mitochondrion"/>
    <property type="evidence" value="ECO:0007669"/>
    <property type="project" value="TreeGrafter"/>
</dbReference>
<dbReference type="AlphaFoldDB" id="A0A642UQ17"/>
<sequence>MFKLALSTVRLPVVTRYAPLRTFYASPVMLKAKKGGKKAAAPAEDTTEAAAEGPLIDIPDVTKKFQQVVEKFGKAANDAKLGKSNPKIFDKLVVETGDGEMPFTSVAQTSVKGRNFIITLFDPANAKHVINTVLGSGLNLNAQVDPTNKYTLKVPLPPVSTETKKEAVKQLKEQFEKFKSGKTGLAGIRADTKSKFQKKCKSKKPSDAEQKELDAFEKVHKTFNDKLAEAFKQAETAIMK</sequence>
<dbReference type="SUPFAM" id="SSF55194">
    <property type="entry name" value="Ribosome recycling factor, RRF"/>
    <property type="match status" value="1"/>
</dbReference>
<evidence type="ECO:0000256" key="3">
    <source>
        <dbReference type="ARBA" id="ARBA00022917"/>
    </source>
</evidence>
<reference evidence="7 8" key="1">
    <citation type="submission" date="2019-07" db="EMBL/GenBank/DDBJ databases">
        <title>Genome assembly of two rare yeast pathogens: Diutina rugosa and Trichomonascus ciferrii.</title>
        <authorList>
            <person name="Mixao V."/>
            <person name="Saus E."/>
            <person name="Hansen A."/>
            <person name="Lass-Flor C."/>
            <person name="Gabaldon T."/>
        </authorList>
    </citation>
    <scope>NUCLEOTIDE SEQUENCE [LARGE SCALE GENOMIC DNA]</scope>
    <source>
        <strain evidence="7 8">CBS 613</strain>
    </source>
</reference>
<protein>
    <recommendedName>
        <fullName evidence="2">Ribosome-recycling factor, mitochondrial</fullName>
    </recommendedName>
    <alternativeName>
        <fullName evidence="5">Ribosome-releasing factor, mitochondrial</fullName>
    </alternativeName>
</protein>
<dbReference type="VEuPathDB" id="FungiDB:DIURU_002475"/>
<dbReference type="InterPro" id="IPR036191">
    <property type="entry name" value="RRF_sf"/>
</dbReference>
<name>A0A642UQ17_DIURU</name>
<accession>A0A642UQ17</accession>
<dbReference type="Pfam" id="PF01765">
    <property type="entry name" value="RRF"/>
    <property type="match status" value="1"/>
</dbReference>
<proteinExistence type="inferred from homology"/>
<dbReference type="RefSeq" id="XP_034012727.1">
    <property type="nucleotide sequence ID" value="XM_034155130.1"/>
</dbReference>
<keyword evidence="3" id="KW-0648">Protein biosynthesis</keyword>
<dbReference type="OrthoDB" id="407355at2759"/>
<evidence type="ECO:0000256" key="4">
    <source>
        <dbReference type="ARBA" id="ARBA00024909"/>
    </source>
</evidence>
<dbReference type="InterPro" id="IPR023584">
    <property type="entry name" value="Ribosome_recyc_fac_dom"/>
</dbReference>
<evidence type="ECO:0000256" key="1">
    <source>
        <dbReference type="ARBA" id="ARBA00005912"/>
    </source>
</evidence>
<dbReference type="GeneID" id="54781126"/>
<dbReference type="PANTHER" id="PTHR20982:SF3">
    <property type="entry name" value="MITOCHONDRIAL RIBOSOME RECYCLING FACTOR PSEUDO 1"/>
    <property type="match status" value="1"/>
</dbReference>
<dbReference type="Proteomes" id="UP000449547">
    <property type="component" value="Unassembled WGS sequence"/>
</dbReference>
<dbReference type="GO" id="GO:0006412">
    <property type="term" value="P:translation"/>
    <property type="evidence" value="ECO:0007669"/>
    <property type="project" value="UniProtKB-KW"/>
</dbReference>
<dbReference type="EMBL" id="SWFT01000069">
    <property type="protein sequence ID" value="KAA8903313.1"/>
    <property type="molecule type" value="Genomic_DNA"/>
</dbReference>
<gene>
    <name evidence="7" type="ORF">DIURU_002475</name>
</gene>
<comment type="caution">
    <text evidence="7">The sequence shown here is derived from an EMBL/GenBank/DDBJ whole genome shotgun (WGS) entry which is preliminary data.</text>
</comment>
<evidence type="ECO:0000256" key="2">
    <source>
        <dbReference type="ARBA" id="ARBA00020581"/>
    </source>
</evidence>
<evidence type="ECO:0000313" key="7">
    <source>
        <dbReference type="EMBL" id="KAA8903313.1"/>
    </source>
</evidence>
<dbReference type="PANTHER" id="PTHR20982">
    <property type="entry name" value="RIBOSOME RECYCLING FACTOR"/>
    <property type="match status" value="1"/>
</dbReference>
<feature type="domain" description="Ribosome recycling factor" evidence="6">
    <location>
        <begin position="75"/>
        <end position="239"/>
    </location>
</feature>
<comment type="function">
    <text evidence="4">Necessary for protein synthesis in mitochondria. Functions as a ribosome recycling factor in mitochondria.</text>
</comment>
<evidence type="ECO:0000256" key="5">
    <source>
        <dbReference type="ARBA" id="ARBA00033107"/>
    </source>
</evidence>
<dbReference type="OMA" id="PNNDQQL"/>
<evidence type="ECO:0000313" key="8">
    <source>
        <dbReference type="Proteomes" id="UP000449547"/>
    </source>
</evidence>
<keyword evidence="8" id="KW-1185">Reference proteome</keyword>
<dbReference type="Gene3D" id="1.10.132.20">
    <property type="entry name" value="Ribosome-recycling factor"/>
    <property type="match status" value="1"/>
</dbReference>
<dbReference type="GO" id="GO:0043023">
    <property type="term" value="F:ribosomal large subunit binding"/>
    <property type="evidence" value="ECO:0007669"/>
    <property type="project" value="TreeGrafter"/>
</dbReference>
<dbReference type="InterPro" id="IPR002661">
    <property type="entry name" value="Ribosome_recyc_fac"/>
</dbReference>
<dbReference type="Gene3D" id="3.30.1360.40">
    <property type="match status" value="1"/>
</dbReference>